<feature type="compositionally biased region" description="Low complexity" evidence="1">
    <location>
        <begin position="42"/>
        <end position="51"/>
    </location>
</feature>
<feature type="region of interest" description="Disordered" evidence="1">
    <location>
        <begin position="1"/>
        <end position="27"/>
    </location>
</feature>
<dbReference type="RefSeq" id="XP_053026888.1">
    <property type="nucleotide sequence ID" value="XM_053162909.1"/>
</dbReference>
<gene>
    <name evidence="2" type="ORF">PtA15_14A216</name>
</gene>
<feature type="compositionally biased region" description="Polar residues" evidence="1">
    <location>
        <begin position="16"/>
        <end position="27"/>
    </location>
</feature>
<name>A0ABY7D416_9BASI</name>
<accession>A0ABY7D416</accession>
<dbReference type="EMBL" id="CP110434">
    <property type="protein sequence ID" value="WAQ91333.1"/>
    <property type="molecule type" value="Genomic_DNA"/>
</dbReference>
<proteinExistence type="predicted"/>
<protein>
    <submittedName>
        <fullName evidence="2">Uncharacterized protein</fullName>
    </submittedName>
</protein>
<dbReference type="GeneID" id="77803804"/>
<evidence type="ECO:0000313" key="2">
    <source>
        <dbReference type="EMBL" id="WAQ91333.1"/>
    </source>
</evidence>
<feature type="region of interest" description="Disordered" evidence="1">
    <location>
        <begin position="42"/>
        <end position="63"/>
    </location>
</feature>
<organism evidence="2 3">
    <name type="scientific">Puccinia triticina</name>
    <dbReference type="NCBI Taxonomy" id="208348"/>
    <lineage>
        <taxon>Eukaryota</taxon>
        <taxon>Fungi</taxon>
        <taxon>Dikarya</taxon>
        <taxon>Basidiomycota</taxon>
        <taxon>Pucciniomycotina</taxon>
        <taxon>Pucciniomycetes</taxon>
        <taxon>Pucciniales</taxon>
        <taxon>Pucciniaceae</taxon>
        <taxon>Puccinia</taxon>
    </lineage>
</organism>
<feature type="compositionally biased region" description="Pro residues" evidence="1">
    <location>
        <begin position="1"/>
        <end position="13"/>
    </location>
</feature>
<dbReference type="Proteomes" id="UP001164743">
    <property type="component" value="Chromosome 14A"/>
</dbReference>
<keyword evidence="3" id="KW-1185">Reference proteome</keyword>
<sequence>MLSPPPSGSPIPVTPHNSCVPASQTPGQDYRTLGLARFITQSRQLSSSRTQATPPSLPLPSQTAPVPLSLSTFLGQPITLLYPQAPLPCHHLRLSSPPTQLAPTLTNQSPLNKRTEHAHPTADIIDATGSLSITPDHALSLTSISPGAAPLLVMANDISSQPFRYHLLCVQQIQLSTPSPPTFHHPNLQTTLPYQSQCTQLAKAKLIPCLQSSHLQVLMKPRPACLTHAQNSQLMINHQPLIPKR</sequence>
<evidence type="ECO:0000313" key="3">
    <source>
        <dbReference type="Proteomes" id="UP001164743"/>
    </source>
</evidence>
<reference evidence="2" key="1">
    <citation type="submission" date="2022-10" db="EMBL/GenBank/DDBJ databases">
        <title>Puccinia triticina Genome sequencing and assembly.</title>
        <authorList>
            <person name="Li C."/>
        </authorList>
    </citation>
    <scope>NUCLEOTIDE SEQUENCE</scope>
    <source>
        <strain evidence="2">Pt15</strain>
    </source>
</reference>
<evidence type="ECO:0000256" key="1">
    <source>
        <dbReference type="SAM" id="MobiDB-lite"/>
    </source>
</evidence>